<proteinExistence type="predicted"/>
<dbReference type="STRING" id="1777138.AWB77_06711"/>
<evidence type="ECO:0000313" key="4">
    <source>
        <dbReference type="Proteomes" id="UP000054903"/>
    </source>
</evidence>
<gene>
    <name evidence="3" type="ORF">AWB77_06711</name>
</gene>
<feature type="region of interest" description="Disordered" evidence="1">
    <location>
        <begin position="204"/>
        <end position="225"/>
    </location>
</feature>
<dbReference type="EMBL" id="FCNX02000029">
    <property type="protein sequence ID" value="SAL03118.1"/>
    <property type="molecule type" value="Genomic_DNA"/>
</dbReference>
<dbReference type="InterPro" id="IPR013046">
    <property type="entry name" value="GpV/Gp45"/>
</dbReference>
<dbReference type="InterPro" id="IPR037026">
    <property type="entry name" value="Vgr_OB-fold_dom_sf"/>
</dbReference>
<dbReference type="InterPro" id="IPR006531">
    <property type="entry name" value="Gp5/Vgr_OB"/>
</dbReference>
<dbReference type="OrthoDB" id="4931325at2"/>
<dbReference type="AlphaFoldDB" id="A0A158E8E3"/>
<keyword evidence="4" id="KW-1185">Reference proteome</keyword>
<accession>A0A158E8E3</accession>
<reference evidence="3" key="1">
    <citation type="submission" date="2016-01" db="EMBL/GenBank/DDBJ databases">
        <authorList>
            <person name="Peeters C."/>
        </authorList>
    </citation>
    <scope>NUCLEOTIDE SEQUENCE</scope>
    <source>
        <strain evidence="3">LMG 29320</strain>
    </source>
</reference>
<organism evidence="3 4">
    <name type="scientific">Caballeronia fortuita</name>
    <dbReference type="NCBI Taxonomy" id="1777138"/>
    <lineage>
        <taxon>Bacteria</taxon>
        <taxon>Pseudomonadati</taxon>
        <taxon>Pseudomonadota</taxon>
        <taxon>Betaproteobacteria</taxon>
        <taxon>Burkholderiales</taxon>
        <taxon>Burkholderiaceae</taxon>
        <taxon>Caballeronia</taxon>
    </lineage>
</organism>
<dbReference type="NCBIfam" id="TIGR01644">
    <property type="entry name" value="phage_P2_V"/>
    <property type="match status" value="1"/>
</dbReference>
<comment type="caution">
    <text evidence="3">The sequence shown here is derived from an EMBL/GenBank/DDBJ whole genome shotgun (WGS) entry which is preliminary data.</text>
</comment>
<dbReference type="Gene3D" id="2.40.50.230">
    <property type="entry name" value="Gp5 N-terminal domain"/>
    <property type="match status" value="1"/>
</dbReference>
<name>A0A158E8E3_9BURK</name>
<dbReference type="Proteomes" id="UP000054903">
    <property type="component" value="Unassembled WGS sequence"/>
</dbReference>
<evidence type="ECO:0000313" key="3">
    <source>
        <dbReference type="EMBL" id="SAL03118.1"/>
    </source>
</evidence>
<protein>
    <submittedName>
        <fullName evidence="3">Phage baseplate assembly protein V</fullName>
    </submittedName>
</protein>
<evidence type="ECO:0000259" key="2">
    <source>
        <dbReference type="Pfam" id="PF04717"/>
    </source>
</evidence>
<dbReference type="Gene3D" id="6.20.150.10">
    <property type="match status" value="1"/>
</dbReference>
<feature type="domain" description="Gp5/Type VI secretion system Vgr protein OB-fold" evidence="2">
    <location>
        <begin position="22"/>
        <end position="85"/>
    </location>
</feature>
<dbReference type="Pfam" id="PF04717">
    <property type="entry name" value="Phage_base_V"/>
    <property type="match status" value="1"/>
</dbReference>
<evidence type="ECO:0000256" key="1">
    <source>
        <dbReference type="SAM" id="MobiDB-lite"/>
    </source>
</evidence>
<sequence>MSAQDIGELQRQISQLLRIGTVVQVVAGTDTAIVEIGGVQSDPMQWAVQRAGPDASWWAPEPGEQVVIFAPYGDPAQAIILFSLYQDLYAAPSTNPNVRRTTYKDGAVEQYDRSAHAYLLSIPSGGSFTVQVGGSSMVLTDGKLTLNVSQLEHVGDAATFDGTATIKKLLSWLSGVAGNAGGSGGNNAIVGGVNVTGGDVVVDGIGTKSHHHNEHDGPPTSAAQA</sequence>
<dbReference type="RefSeq" id="WP_061138670.1">
    <property type="nucleotide sequence ID" value="NZ_FCNX02000029.1"/>
</dbReference>